<dbReference type="InterPro" id="IPR051044">
    <property type="entry name" value="MAG_DAG_Lipase"/>
</dbReference>
<dbReference type="GO" id="GO:0016787">
    <property type="term" value="F:hydrolase activity"/>
    <property type="evidence" value="ECO:0007669"/>
    <property type="project" value="UniProtKB-ARBA"/>
</dbReference>
<evidence type="ECO:0000313" key="2">
    <source>
        <dbReference type="EMBL" id="KAG8385065.1"/>
    </source>
</evidence>
<dbReference type="AlphaFoldDB" id="A0AAV6Y1A3"/>
<organism evidence="2 3">
    <name type="scientific">Buddleja alternifolia</name>
    <dbReference type="NCBI Taxonomy" id="168488"/>
    <lineage>
        <taxon>Eukaryota</taxon>
        <taxon>Viridiplantae</taxon>
        <taxon>Streptophyta</taxon>
        <taxon>Embryophyta</taxon>
        <taxon>Tracheophyta</taxon>
        <taxon>Spermatophyta</taxon>
        <taxon>Magnoliopsida</taxon>
        <taxon>eudicotyledons</taxon>
        <taxon>Gunneridae</taxon>
        <taxon>Pentapetalae</taxon>
        <taxon>asterids</taxon>
        <taxon>lamiids</taxon>
        <taxon>Lamiales</taxon>
        <taxon>Scrophulariaceae</taxon>
        <taxon>Buddlejeae</taxon>
        <taxon>Buddleja</taxon>
    </lineage>
</organism>
<gene>
    <name evidence="2" type="ORF">BUALT_Bualt03G0002800</name>
</gene>
<keyword evidence="3" id="KW-1185">Reference proteome</keyword>
<dbReference type="InterPro" id="IPR029058">
    <property type="entry name" value="AB_hydrolase_fold"/>
</dbReference>
<name>A0AAV6Y1A3_9LAMI</name>
<evidence type="ECO:0000313" key="3">
    <source>
        <dbReference type="Proteomes" id="UP000826271"/>
    </source>
</evidence>
<proteinExistence type="predicted"/>
<sequence length="329" mass="37182">MKMAHPIHEANENSPYGNLTKEQFYQKHKISHKESFMINKQNMKIFTQSWQPADSNSRLKGLIGMIHGYTSESGWLAELNAVAMAKSGFFVCALDLQGHGFSEGSPDHVPDVHPLVQDCLQYFDSARAQHPKLPHFLYGESLGGAISILMCLQQKTAWKGLVLSGAMCEISTKFKPVWPLEKFLPAVALIVPNWRISITRPPISQSCKEKWKRELAERSPNRRTSGKPTAATALQLLKVCEHVKRYCHELEVPMLIMHGGDDTVCDPEGAKYLYETASSKDKTLEIFSGMWHLFIGEPNESVEKIFNIMLSWIEVRADLTKHNVQYVSP</sequence>
<dbReference type="Gene3D" id="3.40.50.1820">
    <property type="entry name" value="alpha/beta hydrolase"/>
    <property type="match status" value="1"/>
</dbReference>
<dbReference type="PANTHER" id="PTHR11614">
    <property type="entry name" value="PHOSPHOLIPASE-RELATED"/>
    <property type="match status" value="1"/>
</dbReference>
<dbReference type="SUPFAM" id="SSF53474">
    <property type="entry name" value="alpha/beta-Hydrolases"/>
    <property type="match status" value="1"/>
</dbReference>
<dbReference type="EMBL" id="WHWC01000003">
    <property type="protein sequence ID" value="KAG8385065.1"/>
    <property type="molecule type" value="Genomic_DNA"/>
</dbReference>
<accession>A0AAV6Y1A3</accession>
<dbReference type="InterPro" id="IPR022742">
    <property type="entry name" value="Hydrolase_4"/>
</dbReference>
<protein>
    <recommendedName>
        <fullName evidence="1">Serine aminopeptidase S33 domain-containing protein</fullName>
    </recommendedName>
</protein>
<comment type="caution">
    <text evidence="2">The sequence shown here is derived from an EMBL/GenBank/DDBJ whole genome shotgun (WGS) entry which is preliminary data.</text>
</comment>
<feature type="domain" description="Serine aminopeptidase S33" evidence="1">
    <location>
        <begin position="60"/>
        <end position="299"/>
    </location>
</feature>
<dbReference type="Pfam" id="PF12146">
    <property type="entry name" value="Hydrolase_4"/>
    <property type="match status" value="1"/>
</dbReference>
<dbReference type="Proteomes" id="UP000826271">
    <property type="component" value="Unassembled WGS sequence"/>
</dbReference>
<reference evidence="2" key="1">
    <citation type="submission" date="2019-10" db="EMBL/GenBank/DDBJ databases">
        <authorList>
            <person name="Zhang R."/>
            <person name="Pan Y."/>
            <person name="Wang J."/>
            <person name="Ma R."/>
            <person name="Yu S."/>
        </authorList>
    </citation>
    <scope>NUCLEOTIDE SEQUENCE</scope>
    <source>
        <strain evidence="2">LA-IB0</strain>
        <tissue evidence="2">Leaf</tissue>
    </source>
</reference>
<dbReference type="InterPro" id="IPR000073">
    <property type="entry name" value="AB_hydrolase_1"/>
</dbReference>
<dbReference type="PRINTS" id="PR00111">
    <property type="entry name" value="ABHYDROLASE"/>
</dbReference>
<evidence type="ECO:0000259" key="1">
    <source>
        <dbReference type="Pfam" id="PF12146"/>
    </source>
</evidence>